<feature type="transmembrane region" description="Helical" evidence="1">
    <location>
        <begin position="77"/>
        <end position="98"/>
    </location>
</feature>
<proteinExistence type="predicted"/>
<reference evidence="2" key="1">
    <citation type="journal article" date="2021" name="PeerJ">
        <title>Extensive microbial diversity within the chicken gut microbiome revealed by metagenomics and culture.</title>
        <authorList>
            <person name="Gilroy R."/>
            <person name="Ravi A."/>
            <person name="Getino M."/>
            <person name="Pursley I."/>
            <person name="Horton D.L."/>
            <person name="Alikhan N.F."/>
            <person name="Baker D."/>
            <person name="Gharbi K."/>
            <person name="Hall N."/>
            <person name="Watson M."/>
            <person name="Adriaenssens E.M."/>
            <person name="Foster-Nyarko E."/>
            <person name="Jarju S."/>
            <person name="Secka A."/>
            <person name="Antonio M."/>
            <person name="Oren A."/>
            <person name="Chaudhuri R.R."/>
            <person name="La Ragione R."/>
            <person name="Hildebrand F."/>
            <person name="Pallen M.J."/>
        </authorList>
    </citation>
    <scope>NUCLEOTIDE SEQUENCE</scope>
    <source>
        <strain evidence="2">CHK187-5294</strain>
    </source>
</reference>
<dbReference type="AlphaFoldDB" id="A0A9D2CYT4"/>
<sequence>MTKKQWDKRLNKKLSALPDKERRRVLDYYDELYWDKRDAGFSEEAILEEFGAPEEAAARALEESGAPKTKKGAAGRFFIAFFLFLFVGLPVLIVLAALGITGAAVFVSGFAVIAAGIADFFYFVAQMCIYGASGAYVAHLGIGLAAAGAGCLLIPPFLFLTKKLFILCGKLFAVTGRFIRGKREAY</sequence>
<organism evidence="2 3">
    <name type="scientific">Candidatus Borkfalkia avistercoris</name>
    <dbReference type="NCBI Taxonomy" id="2838504"/>
    <lineage>
        <taxon>Bacteria</taxon>
        <taxon>Bacillati</taxon>
        <taxon>Bacillota</taxon>
        <taxon>Clostridia</taxon>
        <taxon>Christensenellales</taxon>
        <taxon>Christensenellaceae</taxon>
        <taxon>Candidatus Borkfalkia</taxon>
    </lineage>
</organism>
<name>A0A9D2CYT4_9FIRM</name>
<keyword evidence="1" id="KW-0812">Transmembrane</keyword>
<dbReference type="EMBL" id="DXCL01000022">
    <property type="protein sequence ID" value="HIZ03370.1"/>
    <property type="molecule type" value="Genomic_DNA"/>
</dbReference>
<accession>A0A9D2CYT4</accession>
<feature type="transmembrane region" description="Helical" evidence="1">
    <location>
        <begin position="104"/>
        <end position="124"/>
    </location>
</feature>
<protein>
    <submittedName>
        <fullName evidence="2">DUF1700 domain-containing protein</fullName>
    </submittedName>
</protein>
<comment type="caution">
    <text evidence="2">The sequence shown here is derived from an EMBL/GenBank/DDBJ whole genome shotgun (WGS) entry which is preliminary data.</text>
</comment>
<feature type="transmembrane region" description="Helical" evidence="1">
    <location>
        <begin position="136"/>
        <end position="158"/>
    </location>
</feature>
<keyword evidence="1" id="KW-1133">Transmembrane helix</keyword>
<evidence type="ECO:0000256" key="1">
    <source>
        <dbReference type="SAM" id="Phobius"/>
    </source>
</evidence>
<dbReference type="Pfam" id="PF22564">
    <property type="entry name" value="HAAS"/>
    <property type="match status" value="1"/>
</dbReference>
<dbReference type="Proteomes" id="UP000824132">
    <property type="component" value="Unassembled WGS sequence"/>
</dbReference>
<gene>
    <name evidence="2" type="ORF">H9727_03705</name>
</gene>
<evidence type="ECO:0000313" key="2">
    <source>
        <dbReference type="EMBL" id="HIZ03370.1"/>
    </source>
</evidence>
<evidence type="ECO:0000313" key="3">
    <source>
        <dbReference type="Proteomes" id="UP000824132"/>
    </source>
</evidence>
<reference evidence="2" key="2">
    <citation type="submission" date="2021-04" db="EMBL/GenBank/DDBJ databases">
        <authorList>
            <person name="Gilroy R."/>
        </authorList>
    </citation>
    <scope>NUCLEOTIDE SEQUENCE</scope>
    <source>
        <strain evidence="2">CHK187-5294</strain>
    </source>
</reference>
<keyword evidence="1" id="KW-0472">Membrane</keyword>